<accession>A0A1H6N567</accession>
<dbReference type="PANTHER" id="PTHR32309:SF31">
    <property type="entry name" value="CAPSULAR EXOPOLYSACCHARIDE FAMILY"/>
    <property type="match status" value="1"/>
</dbReference>
<dbReference type="Pfam" id="PF02706">
    <property type="entry name" value="Wzz"/>
    <property type="match status" value="1"/>
</dbReference>
<keyword evidence="3 7" id="KW-0812">Transmembrane</keyword>
<protein>
    <submittedName>
        <fullName evidence="9">Uncharacterized protein involved in exopolysaccharide biosynthesis</fullName>
    </submittedName>
</protein>
<keyword evidence="4 7" id="KW-1133">Transmembrane helix</keyword>
<organism evidence="9 10">
    <name type="scientific">Paracoccus alkenifer</name>
    <dbReference type="NCBI Taxonomy" id="65735"/>
    <lineage>
        <taxon>Bacteria</taxon>
        <taxon>Pseudomonadati</taxon>
        <taxon>Pseudomonadota</taxon>
        <taxon>Alphaproteobacteria</taxon>
        <taxon>Rhodobacterales</taxon>
        <taxon>Paracoccaceae</taxon>
        <taxon>Paracoccus</taxon>
    </lineage>
</organism>
<proteinExistence type="predicted"/>
<evidence type="ECO:0000256" key="1">
    <source>
        <dbReference type="ARBA" id="ARBA00004651"/>
    </source>
</evidence>
<dbReference type="AlphaFoldDB" id="A0A1H6N567"/>
<evidence type="ECO:0000313" key="10">
    <source>
        <dbReference type="Proteomes" id="UP000199125"/>
    </source>
</evidence>
<reference evidence="10" key="1">
    <citation type="submission" date="2016-10" db="EMBL/GenBank/DDBJ databases">
        <authorList>
            <person name="Varghese N."/>
            <person name="Submissions S."/>
        </authorList>
    </citation>
    <scope>NUCLEOTIDE SEQUENCE [LARGE SCALE GENOMIC DNA]</scope>
    <source>
        <strain evidence="10">DSM 11593</strain>
    </source>
</reference>
<dbReference type="EMBL" id="FNXG01000004">
    <property type="protein sequence ID" value="SEI05299.1"/>
    <property type="molecule type" value="Genomic_DNA"/>
</dbReference>
<sequence length="405" mass="44777">MLHTVRTPGDLLSALWRARWVAGAVLIVGSAASVQIALMQPHSYESSALLQIDNLQSVNPENDARTSLASSAWLEQIEARLMRRDHLLQIIQDYGLFADLSATDNEKVARLREMLQILPVSQRAPVYGVEPAMGLLQVIARAESADLAATLANDLAAQLVQLNVEIVEQRVQETAAFFIHEEDRLQQQIARVDGRISDYRRRNFDVLPTGLHNRAEELLQLGVSIRDIDAELVALRRKQASASDRGSALERQAAADLERQIAVLETQREALQARVTQIEDTARLSVTAEAELAALDRDRESLREQLAGIASRRVAAESQQRRDSSMVSDSFTLLERAVPPDYPTSSQRKKVALAGGVLSVMAAIALALLMEMRRPVIRTAAQMERITGLRPVIDLPDTAPRKTRG</sequence>
<feature type="domain" description="Polysaccharide chain length determinant N-terminal" evidence="8">
    <location>
        <begin position="10"/>
        <end position="61"/>
    </location>
</feature>
<dbReference type="STRING" id="65735.SAMN04488075_2504"/>
<keyword evidence="10" id="KW-1185">Reference proteome</keyword>
<evidence type="ECO:0000259" key="8">
    <source>
        <dbReference type="Pfam" id="PF02706"/>
    </source>
</evidence>
<dbReference type="RefSeq" id="WP_090848421.1">
    <property type="nucleotide sequence ID" value="NZ_FNXG01000004.1"/>
</dbReference>
<evidence type="ECO:0000256" key="5">
    <source>
        <dbReference type="ARBA" id="ARBA00023136"/>
    </source>
</evidence>
<feature type="coiled-coil region" evidence="6">
    <location>
        <begin position="247"/>
        <end position="312"/>
    </location>
</feature>
<feature type="transmembrane region" description="Helical" evidence="7">
    <location>
        <begin position="20"/>
        <end position="39"/>
    </location>
</feature>
<dbReference type="Proteomes" id="UP000199125">
    <property type="component" value="Unassembled WGS sequence"/>
</dbReference>
<evidence type="ECO:0000256" key="7">
    <source>
        <dbReference type="SAM" id="Phobius"/>
    </source>
</evidence>
<dbReference type="InterPro" id="IPR050445">
    <property type="entry name" value="Bact_polysacc_biosynth/exp"/>
</dbReference>
<dbReference type="GO" id="GO:0005886">
    <property type="term" value="C:plasma membrane"/>
    <property type="evidence" value="ECO:0007669"/>
    <property type="project" value="UniProtKB-SubCell"/>
</dbReference>
<comment type="subcellular location">
    <subcellularLocation>
        <location evidence="1">Cell membrane</location>
        <topology evidence="1">Multi-pass membrane protein</topology>
    </subcellularLocation>
</comment>
<keyword evidence="6" id="KW-0175">Coiled coil</keyword>
<evidence type="ECO:0000256" key="2">
    <source>
        <dbReference type="ARBA" id="ARBA00022475"/>
    </source>
</evidence>
<dbReference type="PANTHER" id="PTHR32309">
    <property type="entry name" value="TYROSINE-PROTEIN KINASE"/>
    <property type="match status" value="1"/>
</dbReference>
<keyword evidence="2" id="KW-1003">Cell membrane</keyword>
<keyword evidence="5 7" id="KW-0472">Membrane</keyword>
<dbReference type="OrthoDB" id="7642308at2"/>
<evidence type="ECO:0000256" key="6">
    <source>
        <dbReference type="SAM" id="Coils"/>
    </source>
</evidence>
<feature type="transmembrane region" description="Helical" evidence="7">
    <location>
        <begin position="351"/>
        <end position="369"/>
    </location>
</feature>
<evidence type="ECO:0000313" key="9">
    <source>
        <dbReference type="EMBL" id="SEI05299.1"/>
    </source>
</evidence>
<evidence type="ECO:0000256" key="4">
    <source>
        <dbReference type="ARBA" id="ARBA00022989"/>
    </source>
</evidence>
<name>A0A1H6N567_9RHOB</name>
<dbReference type="InterPro" id="IPR003856">
    <property type="entry name" value="LPS_length_determ_N"/>
</dbReference>
<gene>
    <name evidence="9" type="ORF">SAMN04488075_2504</name>
</gene>
<evidence type="ECO:0000256" key="3">
    <source>
        <dbReference type="ARBA" id="ARBA00022692"/>
    </source>
</evidence>